<dbReference type="InterPro" id="IPR038404">
    <property type="entry name" value="TRAP_DctP_sf"/>
</dbReference>
<dbReference type="RefSeq" id="WP_093975755.1">
    <property type="nucleotide sequence ID" value="NZ_FXXQ01000019.1"/>
</dbReference>
<name>A0A238J6Q9_9RHOB</name>
<dbReference type="Proteomes" id="UP000201838">
    <property type="component" value="Unassembled WGS sequence"/>
</dbReference>
<dbReference type="NCBIfam" id="NF037995">
    <property type="entry name" value="TRAP_S1"/>
    <property type="match status" value="1"/>
</dbReference>
<dbReference type="GO" id="GO:0042597">
    <property type="term" value="C:periplasmic space"/>
    <property type="evidence" value="ECO:0007669"/>
    <property type="project" value="UniProtKB-SubCell"/>
</dbReference>
<dbReference type="GO" id="GO:0055085">
    <property type="term" value="P:transmembrane transport"/>
    <property type="evidence" value="ECO:0007669"/>
    <property type="project" value="InterPro"/>
</dbReference>
<feature type="signal peptide" evidence="4">
    <location>
        <begin position="1"/>
        <end position="21"/>
    </location>
</feature>
<evidence type="ECO:0000256" key="3">
    <source>
        <dbReference type="ARBA" id="ARBA00022764"/>
    </source>
</evidence>
<sequence length="343" mass="36892">MKLTQIISAIALCGLALPATAETTMRVMGQPAATGLIQKNVEGPFFADFAASTGLDITAEFQPADVTGIKDTEQLRVLKSGLFDIISLRLSQVSRDEPTILGLDLVGLNPDYETGKKTVAAFMPVVDARLQEQFNTKLLGVWPFGPQVLFCKPEISSLADLKGLKVRVYDQNLANFVSLVGGTPVPLSFGDVQQSLARGVVDCAITGPSSANSAGWPEVTSYMMPIAFQLAMNGYGMNLDKWNALSVEDQGKMQAAFDTLTDDIWAYSEELFVDAVKCNVGQQPCETGTLYDLTLVEATEADKALIGTAVTEVSFPSWKEICDVTNPSCSTSWMETVGVDKGF</sequence>
<proteinExistence type="predicted"/>
<keyword evidence="2 4" id="KW-0732">Signal</keyword>
<dbReference type="Pfam" id="PF03480">
    <property type="entry name" value="DctP"/>
    <property type="match status" value="1"/>
</dbReference>
<dbReference type="AlphaFoldDB" id="A0A238J6Q9"/>
<gene>
    <name evidence="5" type="ORF">BOA8489_03708</name>
</gene>
<evidence type="ECO:0000256" key="4">
    <source>
        <dbReference type="SAM" id="SignalP"/>
    </source>
</evidence>
<comment type="subcellular location">
    <subcellularLocation>
        <location evidence="1">Periplasm</location>
    </subcellularLocation>
</comment>
<keyword evidence="3" id="KW-0574">Periplasm</keyword>
<reference evidence="5 6" key="1">
    <citation type="submission" date="2017-05" db="EMBL/GenBank/DDBJ databases">
        <authorList>
            <person name="Song R."/>
            <person name="Chenine A.L."/>
            <person name="Ruprecht R.M."/>
        </authorList>
    </citation>
    <scope>NUCLEOTIDE SEQUENCE [LARGE SCALE GENOMIC DNA]</scope>
    <source>
        <strain evidence="5 6">CECT 8489</strain>
    </source>
</reference>
<dbReference type="PANTHER" id="PTHR33376:SF4">
    <property type="entry name" value="SIALIC ACID-BINDING PERIPLASMIC PROTEIN SIAP"/>
    <property type="match status" value="1"/>
</dbReference>
<protein>
    <submittedName>
        <fullName evidence="5">Bacterial extracellular solute-binding protein, family 7</fullName>
    </submittedName>
</protein>
<evidence type="ECO:0000313" key="6">
    <source>
        <dbReference type="Proteomes" id="UP000201838"/>
    </source>
</evidence>
<keyword evidence="6" id="KW-1185">Reference proteome</keyword>
<organism evidence="5 6">
    <name type="scientific">Boseongicola aestuarii</name>
    <dbReference type="NCBI Taxonomy" id="1470561"/>
    <lineage>
        <taxon>Bacteria</taxon>
        <taxon>Pseudomonadati</taxon>
        <taxon>Pseudomonadota</taxon>
        <taxon>Alphaproteobacteria</taxon>
        <taxon>Rhodobacterales</taxon>
        <taxon>Paracoccaceae</taxon>
        <taxon>Boseongicola</taxon>
    </lineage>
</organism>
<dbReference type="OrthoDB" id="9799287at2"/>
<dbReference type="EMBL" id="FXXQ01000019">
    <property type="protein sequence ID" value="SMX25564.1"/>
    <property type="molecule type" value="Genomic_DNA"/>
</dbReference>
<dbReference type="PANTHER" id="PTHR33376">
    <property type="match status" value="1"/>
</dbReference>
<feature type="chain" id="PRO_5012895770" evidence="4">
    <location>
        <begin position="22"/>
        <end position="343"/>
    </location>
</feature>
<dbReference type="CDD" id="cd13602">
    <property type="entry name" value="PBP2_TRAP_BpDctp6_7"/>
    <property type="match status" value="1"/>
</dbReference>
<dbReference type="InterPro" id="IPR018389">
    <property type="entry name" value="DctP_fam"/>
</dbReference>
<accession>A0A238J6Q9</accession>
<evidence type="ECO:0000256" key="1">
    <source>
        <dbReference type="ARBA" id="ARBA00004418"/>
    </source>
</evidence>
<evidence type="ECO:0000313" key="5">
    <source>
        <dbReference type="EMBL" id="SMX25564.1"/>
    </source>
</evidence>
<dbReference type="Gene3D" id="3.40.190.170">
    <property type="entry name" value="Bacterial extracellular solute-binding protein, family 7"/>
    <property type="match status" value="1"/>
</dbReference>
<evidence type="ECO:0000256" key="2">
    <source>
        <dbReference type="ARBA" id="ARBA00022729"/>
    </source>
</evidence>